<gene>
    <name evidence="5" type="ORF">MYMAC_000732</name>
</gene>
<evidence type="ECO:0000256" key="3">
    <source>
        <dbReference type="SAM" id="MobiDB-lite"/>
    </source>
</evidence>
<keyword evidence="1 2" id="KW-0597">Phosphoprotein</keyword>
<keyword evidence="6" id="KW-1185">Reference proteome</keyword>
<evidence type="ECO:0000313" key="5">
    <source>
        <dbReference type="EMBL" id="ATB45148.1"/>
    </source>
</evidence>
<dbReference type="GO" id="GO:0000160">
    <property type="term" value="P:phosphorelay signal transduction system"/>
    <property type="evidence" value="ECO:0007669"/>
    <property type="project" value="InterPro"/>
</dbReference>
<dbReference type="AlphaFoldDB" id="A0A250JNB2"/>
<evidence type="ECO:0000313" key="6">
    <source>
        <dbReference type="Proteomes" id="UP000217343"/>
    </source>
</evidence>
<dbReference type="Pfam" id="PF00072">
    <property type="entry name" value="Response_reg"/>
    <property type="match status" value="1"/>
</dbReference>
<dbReference type="InterPro" id="IPR001789">
    <property type="entry name" value="Sig_transdc_resp-reg_receiver"/>
</dbReference>
<dbReference type="KEGG" id="mmas:MYMAC_000732"/>
<accession>A0A250JNB2</accession>
<dbReference type="RefSeq" id="WP_095957056.1">
    <property type="nucleotide sequence ID" value="NZ_CP022203.1"/>
</dbReference>
<dbReference type="OrthoDB" id="9760752at2"/>
<dbReference type="SMART" id="SM00448">
    <property type="entry name" value="REC"/>
    <property type="match status" value="1"/>
</dbReference>
<feature type="region of interest" description="Disordered" evidence="3">
    <location>
        <begin position="346"/>
        <end position="386"/>
    </location>
</feature>
<evidence type="ECO:0000256" key="2">
    <source>
        <dbReference type="PROSITE-ProRule" id="PRU00169"/>
    </source>
</evidence>
<dbReference type="PANTHER" id="PTHR44591">
    <property type="entry name" value="STRESS RESPONSE REGULATOR PROTEIN 1"/>
    <property type="match status" value="1"/>
</dbReference>
<evidence type="ECO:0000256" key="1">
    <source>
        <dbReference type="ARBA" id="ARBA00022553"/>
    </source>
</evidence>
<dbReference type="PANTHER" id="PTHR44591:SF3">
    <property type="entry name" value="RESPONSE REGULATORY DOMAIN-CONTAINING PROTEIN"/>
    <property type="match status" value="1"/>
</dbReference>
<reference evidence="5 6" key="1">
    <citation type="submission" date="2017-06" db="EMBL/GenBank/DDBJ databases">
        <title>Sequencing and comparative analysis of myxobacterial genomes.</title>
        <authorList>
            <person name="Rupp O."/>
            <person name="Goesmann A."/>
            <person name="Sogaard-Andersen L."/>
        </authorList>
    </citation>
    <scope>NUCLEOTIDE SEQUENCE [LARGE SCALE GENOMIC DNA]</scope>
    <source>
        <strain evidence="5 6">DSM 14697</strain>
    </source>
</reference>
<feature type="modified residue" description="4-aspartylphosphate" evidence="2">
    <location>
        <position position="68"/>
    </location>
</feature>
<dbReference type="InterPro" id="IPR050595">
    <property type="entry name" value="Bact_response_regulator"/>
</dbReference>
<feature type="domain" description="Response regulatory" evidence="4">
    <location>
        <begin position="19"/>
        <end position="136"/>
    </location>
</feature>
<dbReference type="Proteomes" id="UP000217343">
    <property type="component" value="Chromosome"/>
</dbReference>
<organism evidence="5 6">
    <name type="scientific">Corallococcus macrosporus DSM 14697</name>
    <dbReference type="NCBI Taxonomy" id="1189310"/>
    <lineage>
        <taxon>Bacteria</taxon>
        <taxon>Pseudomonadati</taxon>
        <taxon>Myxococcota</taxon>
        <taxon>Myxococcia</taxon>
        <taxon>Myxococcales</taxon>
        <taxon>Cystobacterineae</taxon>
        <taxon>Myxococcaceae</taxon>
        <taxon>Corallococcus</taxon>
    </lineage>
</organism>
<dbReference type="EMBL" id="CP022203">
    <property type="protein sequence ID" value="ATB45148.1"/>
    <property type="molecule type" value="Genomic_DNA"/>
</dbReference>
<dbReference type="InterPro" id="IPR011006">
    <property type="entry name" value="CheY-like_superfamily"/>
</dbReference>
<dbReference type="SUPFAM" id="SSF52172">
    <property type="entry name" value="CheY-like"/>
    <property type="match status" value="1"/>
</dbReference>
<proteinExistence type="predicted"/>
<evidence type="ECO:0000259" key="4">
    <source>
        <dbReference type="PROSITE" id="PS50110"/>
    </source>
</evidence>
<feature type="compositionally biased region" description="Polar residues" evidence="3">
    <location>
        <begin position="363"/>
        <end position="374"/>
    </location>
</feature>
<name>A0A250JNB2_9BACT</name>
<feature type="compositionally biased region" description="Basic and acidic residues" evidence="3">
    <location>
        <begin position="375"/>
        <end position="386"/>
    </location>
</feature>
<protein>
    <submittedName>
        <fullName evidence="5">Response regulator</fullName>
    </submittedName>
</protein>
<dbReference type="PROSITE" id="PS50110">
    <property type="entry name" value="RESPONSE_REGULATORY"/>
    <property type="match status" value="1"/>
</dbReference>
<dbReference type="Gene3D" id="3.40.50.2300">
    <property type="match status" value="1"/>
</dbReference>
<sequence length="386" mass="42507">MSGAPTRERLPAIPVEPVSLLLVDDQPENLLALEATLAPLGQRLVTARSGREALRHLLTQDFAVILLDVVMPEMDGFETAQLIRERERSRGTPLIFLTGLSRGQHPELRGYAMGAVDYLLKPFEPAILRSKVSVFVELYRKTELVRRQAEALREAQQREHARELLEAQRRVEAERLRSETNRNQQRWLEAVLAALPMPLALVEPGSGRTLLANRAAQGLAGGCLAYREARALHADARFRGADGRLFADDDLPLPRAARGEVFQACPVEWEVGGQRGSVLASSERLPRMHGRPETMVLGLLDVTALRAVASQGWLPLPVTEHIATLEARGEDTGPLTRLIDVLQSLPGLSPARSGQEHEEGSPSAEQSGQASNHDAQSDEHRRVRNG</sequence>